<dbReference type="AlphaFoldDB" id="A0A9P5XQE4"/>
<dbReference type="Gene3D" id="2.40.100.10">
    <property type="entry name" value="Cyclophilin-like"/>
    <property type="match status" value="1"/>
</dbReference>
<feature type="compositionally biased region" description="Acidic residues" evidence="10">
    <location>
        <begin position="189"/>
        <end position="200"/>
    </location>
</feature>
<evidence type="ECO:0000256" key="2">
    <source>
        <dbReference type="ARBA" id="ARBA00013194"/>
    </source>
</evidence>
<evidence type="ECO:0000256" key="3">
    <source>
        <dbReference type="ARBA" id="ARBA00022737"/>
    </source>
</evidence>
<dbReference type="FunFam" id="2.40.100.10:FF:000022">
    <property type="entry name" value="Peptidyl-prolyl cis-trans isomerase CYP95"/>
    <property type="match status" value="1"/>
</dbReference>
<evidence type="ECO:0000259" key="11">
    <source>
        <dbReference type="PROSITE" id="PS50072"/>
    </source>
</evidence>
<dbReference type="CDD" id="cd01926">
    <property type="entry name" value="cyclophilin_ABH_like"/>
    <property type="match status" value="1"/>
</dbReference>
<gene>
    <name evidence="12" type="ORF">P691DRAFT_719875</name>
</gene>
<dbReference type="EMBL" id="MU151062">
    <property type="protein sequence ID" value="KAF9453376.1"/>
    <property type="molecule type" value="Genomic_DNA"/>
</dbReference>
<organism evidence="12 13">
    <name type="scientific">Macrolepiota fuliginosa MF-IS2</name>
    <dbReference type="NCBI Taxonomy" id="1400762"/>
    <lineage>
        <taxon>Eukaryota</taxon>
        <taxon>Fungi</taxon>
        <taxon>Dikarya</taxon>
        <taxon>Basidiomycota</taxon>
        <taxon>Agaricomycotina</taxon>
        <taxon>Agaricomycetes</taxon>
        <taxon>Agaricomycetidae</taxon>
        <taxon>Agaricales</taxon>
        <taxon>Agaricineae</taxon>
        <taxon>Agaricaceae</taxon>
        <taxon>Macrolepiota</taxon>
    </lineage>
</organism>
<dbReference type="GO" id="GO:0042026">
    <property type="term" value="P:protein refolding"/>
    <property type="evidence" value="ECO:0007669"/>
    <property type="project" value="UniProtKB-ARBA"/>
</dbReference>
<dbReference type="GO" id="GO:0005737">
    <property type="term" value="C:cytoplasm"/>
    <property type="evidence" value="ECO:0007669"/>
    <property type="project" value="TreeGrafter"/>
</dbReference>
<dbReference type="InterPro" id="IPR020892">
    <property type="entry name" value="Cyclophilin-type_PPIase_CS"/>
</dbReference>
<dbReference type="PRINTS" id="PR00153">
    <property type="entry name" value="CSAPPISMRASE"/>
</dbReference>
<evidence type="ECO:0000256" key="5">
    <source>
        <dbReference type="ARBA" id="ARBA00023110"/>
    </source>
</evidence>
<sequence>MSTQRPLTYFDISIGDKLIGRVVFSLYKDLVPKTAENFRALCTGENGVGKLGKSLHYKGSSFHRVIKGFMCQGGDFTAGNGTGGESIYGEKFEDEAFPVNHSKPFLLSMANAGPNTNGSQFFITVAPTPHLDGKHVVFGEVIRGKSIVRQIENGPTSSGDAPQAPVVITDSGELSADDPSLTETTAEGDPYEDYPDDEDRDLSKPEAVIEIAKAVREVGNKLYKEGKIEEALQKYQKSIRYLDLHKEISEDSPPELKQTYNSILAPLLLNSSLAAIRTAPPSTSNAQIAIGNTTRALNNLELSTADQAKALYRRAMAHEITKDGDSQEADLVAANKLVPEDALISGELTKITQRKKELREREKKAYKKMFS</sequence>
<keyword evidence="6 12" id="KW-0413">Isomerase</keyword>
<evidence type="ECO:0000256" key="1">
    <source>
        <dbReference type="ARBA" id="ARBA00000971"/>
    </source>
</evidence>
<dbReference type="SUPFAM" id="SSF48452">
    <property type="entry name" value="TPR-like"/>
    <property type="match status" value="1"/>
</dbReference>
<name>A0A9P5XQE4_9AGAR</name>
<keyword evidence="3" id="KW-0677">Repeat</keyword>
<evidence type="ECO:0000313" key="12">
    <source>
        <dbReference type="EMBL" id="KAF9453376.1"/>
    </source>
</evidence>
<proteinExistence type="predicted"/>
<dbReference type="EC" id="5.2.1.8" evidence="2"/>
<dbReference type="PANTHER" id="PTHR11071:SF561">
    <property type="entry name" value="PEPTIDYL-PROLYL CIS-TRANS ISOMERASE D-RELATED"/>
    <property type="match status" value="1"/>
</dbReference>
<feature type="region of interest" description="Disordered" evidence="10">
    <location>
        <begin position="170"/>
        <end position="201"/>
    </location>
</feature>
<evidence type="ECO:0000256" key="10">
    <source>
        <dbReference type="SAM" id="MobiDB-lite"/>
    </source>
</evidence>
<protein>
    <recommendedName>
        <fullName evidence="7">Peptidyl-prolyl cis-trans isomerase D</fullName>
        <ecNumber evidence="2">5.2.1.8</ecNumber>
    </recommendedName>
    <alternativeName>
        <fullName evidence="8">Rotamase D</fullName>
    </alternativeName>
</protein>
<evidence type="ECO:0000256" key="4">
    <source>
        <dbReference type="ARBA" id="ARBA00022803"/>
    </source>
</evidence>
<comment type="catalytic activity">
    <reaction evidence="1">
        <text>[protein]-peptidylproline (omega=180) = [protein]-peptidylproline (omega=0)</text>
        <dbReference type="Rhea" id="RHEA:16237"/>
        <dbReference type="Rhea" id="RHEA-COMP:10747"/>
        <dbReference type="Rhea" id="RHEA-COMP:10748"/>
        <dbReference type="ChEBI" id="CHEBI:83833"/>
        <dbReference type="ChEBI" id="CHEBI:83834"/>
        <dbReference type="EC" id="5.2.1.8"/>
    </reaction>
</comment>
<dbReference type="SUPFAM" id="SSF50891">
    <property type="entry name" value="Cyclophilin-like"/>
    <property type="match status" value="1"/>
</dbReference>
<dbReference type="GO" id="GO:0016018">
    <property type="term" value="F:cyclosporin A binding"/>
    <property type="evidence" value="ECO:0007669"/>
    <property type="project" value="TreeGrafter"/>
</dbReference>
<keyword evidence="13" id="KW-1185">Reference proteome</keyword>
<evidence type="ECO:0000256" key="7">
    <source>
        <dbReference type="ARBA" id="ARBA00074451"/>
    </source>
</evidence>
<dbReference type="GO" id="GO:0003755">
    <property type="term" value="F:peptidyl-prolyl cis-trans isomerase activity"/>
    <property type="evidence" value="ECO:0007669"/>
    <property type="project" value="UniProtKB-KW"/>
</dbReference>
<dbReference type="OrthoDB" id="193499at2759"/>
<keyword evidence="5" id="KW-0697">Rotamase</keyword>
<evidence type="ECO:0000256" key="8">
    <source>
        <dbReference type="ARBA" id="ARBA00076602"/>
    </source>
</evidence>
<dbReference type="Proteomes" id="UP000807342">
    <property type="component" value="Unassembled WGS sequence"/>
</dbReference>
<comment type="caution">
    <text evidence="12">The sequence shown here is derived from an EMBL/GenBank/DDBJ whole genome shotgun (WGS) entry which is preliminary data.</text>
</comment>
<dbReference type="FunFam" id="1.25.40.10:FF:000029">
    <property type="entry name" value="peptidyl-prolyl cis-trans isomerase D"/>
    <property type="match status" value="1"/>
</dbReference>
<keyword evidence="4 9" id="KW-0802">TPR repeat</keyword>
<dbReference type="PANTHER" id="PTHR11071">
    <property type="entry name" value="PEPTIDYL-PROLYL CIS-TRANS ISOMERASE"/>
    <property type="match status" value="1"/>
</dbReference>
<dbReference type="InterPro" id="IPR011990">
    <property type="entry name" value="TPR-like_helical_dom_sf"/>
</dbReference>
<evidence type="ECO:0000256" key="9">
    <source>
        <dbReference type="PROSITE-ProRule" id="PRU00339"/>
    </source>
</evidence>
<accession>A0A9P5XQE4</accession>
<dbReference type="InterPro" id="IPR029000">
    <property type="entry name" value="Cyclophilin-like_dom_sf"/>
</dbReference>
<dbReference type="Pfam" id="PF00160">
    <property type="entry name" value="Pro_isomerase"/>
    <property type="match status" value="1"/>
</dbReference>
<dbReference type="PROSITE" id="PS50005">
    <property type="entry name" value="TPR"/>
    <property type="match status" value="1"/>
</dbReference>
<evidence type="ECO:0000313" key="13">
    <source>
        <dbReference type="Proteomes" id="UP000807342"/>
    </source>
</evidence>
<feature type="repeat" description="TPR" evidence="9">
    <location>
        <begin position="212"/>
        <end position="245"/>
    </location>
</feature>
<dbReference type="InterPro" id="IPR002130">
    <property type="entry name" value="Cyclophilin-type_PPIase_dom"/>
</dbReference>
<dbReference type="InterPro" id="IPR019734">
    <property type="entry name" value="TPR_rpt"/>
</dbReference>
<dbReference type="Gene3D" id="1.25.40.10">
    <property type="entry name" value="Tetratricopeptide repeat domain"/>
    <property type="match status" value="1"/>
</dbReference>
<reference evidence="12" key="1">
    <citation type="submission" date="2020-11" db="EMBL/GenBank/DDBJ databases">
        <authorList>
            <consortium name="DOE Joint Genome Institute"/>
            <person name="Ahrendt S."/>
            <person name="Riley R."/>
            <person name="Andreopoulos W."/>
            <person name="Labutti K."/>
            <person name="Pangilinan J."/>
            <person name="Ruiz-Duenas F.J."/>
            <person name="Barrasa J.M."/>
            <person name="Sanchez-Garcia M."/>
            <person name="Camarero S."/>
            <person name="Miyauchi S."/>
            <person name="Serrano A."/>
            <person name="Linde D."/>
            <person name="Babiker R."/>
            <person name="Drula E."/>
            <person name="Ayuso-Fernandez I."/>
            <person name="Pacheco R."/>
            <person name="Padilla G."/>
            <person name="Ferreira P."/>
            <person name="Barriuso J."/>
            <person name="Kellner H."/>
            <person name="Castanera R."/>
            <person name="Alfaro M."/>
            <person name="Ramirez L."/>
            <person name="Pisabarro A.G."/>
            <person name="Kuo A."/>
            <person name="Tritt A."/>
            <person name="Lipzen A."/>
            <person name="He G."/>
            <person name="Yan M."/>
            <person name="Ng V."/>
            <person name="Cullen D."/>
            <person name="Martin F."/>
            <person name="Rosso M.-N."/>
            <person name="Henrissat B."/>
            <person name="Hibbett D."/>
            <person name="Martinez A.T."/>
            <person name="Grigoriev I.V."/>
        </authorList>
    </citation>
    <scope>NUCLEOTIDE SEQUENCE</scope>
    <source>
        <strain evidence="12">MF-IS2</strain>
    </source>
</reference>
<dbReference type="PROSITE" id="PS50072">
    <property type="entry name" value="CSA_PPIASE_2"/>
    <property type="match status" value="1"/>
</dbReference>
<evidence type="ECO:0000256" key="6">
    <source>
        <dbReference type="ARBA" id="ARBA00023235"/>
    </source>
</evidence>
<feature type="domain" description="PPIase cyclophilin-type" evidence="11">
    <location>
        <begin position="9"/>
        <end position="173"/>
    </location>
</feature>
<dbReference type="PROSITE" id="PS00170">
    <property type="entry name" value="CSA_PPIASE_1"/>
    <property type="match status" value="1"/>
</dbReference>